<name>A0A0D3G477_9ORYZ</name>
<sequence length="132" mass="15281">MYGEVVMALLRPRIRKLIVSRVTYEVHEQMRTKRGFLPVLKKGKWGYDIAEGASAKERGKKRYMGNIISFYLPKMKGNDTFASEGDKLSTLRVKRELFHDDKLAYMHIVLIGVSRNGTKRLHAVHEFQVKLS</sequence>
<dbReference type="EnsemblPlants" id="OBART05G06240.1">
    <property type="protein sequence ID" value="OBART05G06240.1"/>
    <property type="gene ID" value="OBART05G06240"/>
</dbReference>
<accession>A0A0D3G477</accession>
<dbReference type="AlphaFoldDB" id="A0A0D3G477"/>
<dbReference type="Gramene" id="OBART05G06240.1">
    <property type="protein sequence ID" value="OBART05G06240.1"/>
    <property type="gene ID" value="OBART05G06240"/>
</dbReference>
<keyword evidence="2" id="KW-1185">Reference proteome</keyword>
<dbReference type="Proteomes" id="UP000026960">
    <property type="component" value="Chromosome 5"/>
</dbReference>
<evidence type="ECO:0000313" key="1">
    <source>
        <dbReference type="EnsemblPlants" id="OBART05G06240.1"/>
    </source>
</evidence>
<evidence type="ECO:0000313" key="2">
    <source>
        <dbReference type="Proteomes" id="UP000026960"/>
    </source>
</evidence>
<dbReference type="PaxDb" id="65489-OBART05G06240.1"/>
<reference evidence="1" key="2">
    <citation type="submission" date="2015-03" db="UniProtKB">
        <authorList>
            <consortium name="EnsemblPlants"/>
        </authorList>
    </citation>
    <scope>IDENTIFICATION</scope>
</reference>
<protein>
    <submittedName>
        <fullName evidence="1">Uncharacterized protein</fullName>
    </submittedName>
</protein>
<dbReference type="HOGENOM" id="CLU_158242_0_0_1"/>
<proteinExistence type="predicted"/>
<organism evidence="1">
    <name type="scientific">Oryza barthii</name>
    <dbReference type="NCBI Taxonomy" id="65489"/>
    <lineage>
        <taxon>Eukaryota</taxon>
        <taxon>Viridiplantae</taxon>
        <taxon>Streptophyta</taxon>
        <taxon>Embryophyta</taxon>
        <taxon>Tracheophyta</taxon>
        <taxon>Spermatophyta</taxon>
        <taxon>Magnoliopsida</taxon>
        <taxon>Liliopsida</taxon>
        <taxon>Poales</taxon>
        <taxon>Poaceae</taxon>
        <taxon>BOP clade</taxon>
        <taxon>Oryzoideae</taxon>
        <taxon>Oryzeae</taxon>
        <taxon>Oryzinae</taxon>
        <taxon>Oryza</taxon>
    </lineage>
</organism>
<reference evidence="1" key="1">
    <citation type="journal article" date="2009" name="Rice">
        <title>De Novo Next Generation Sequencing of Plant Genomes.</title>
        <authorList>
            <person name="Rounsley S."/>
            <person name="Marri P.R."/>
            <person name="Yu Y."/>
            <person name="He R."/>
            <person name="Sisneros N."/>
            <person name="Goicoechea J.L."/>
            <person name="Lee S.J."/>
            <person name="Angelova A."/>
            <person name="Kudrna D."/>
            <person name="Luo M."/>
            <person name="Affourtit J."/>
            <person name="Desany B."/>
            <person name="Knight J."/>
            <person name="Niazi F."/>
            <person name="Egholm M."/>
            <person name="Wing R.A."/>
        </authorList>
    </citation>
    <scope>NUCLEOTIDE SEQUENCE [LARGE SCALE GENOMIC DNA]</scope>
    <source>
        <strain evidence="1">cv. IRGC 105608</strain>
    </source>
</reference>